<dbReference type="Pfam" id="PF14517">
    <property type="entry name" value="Tachylectin"/>
    <property type="match status" value="1"/>
</dbReference>
<evidence type="ECO:0000313" key="4">
    <source>
        <dbReference type="Proteomes" id="UP000316639"/>
    </source>
</evidence>
<comment type="caution">
    <text evidence="3">The sequence shown here is derived from an EMBL/GenBank/DDBJ whole genome shotgun (WGS) entry which is preliminary data.</text>
</comment>
<accession>A0A563EMY2</accession>
<dbReference type="Gene3D" id="2.115.10.10">
    <property type="entry name" value="Tachylectin 2"/>
    <property type="match status" value="2"/>
</dbReference>
<dbReference type="Proteomes" id="UP000316639">
    <property type="component" value="Unassembled WGS sequence"/>
</dbReference>
<feature type="domain" description="Tachylectin 2" evidence="2">
    <location>
        <begin position="60"/>
        <end position="279"/>
    </location>
</feature>
<feature type="chain" id="PRO_5038600343" description="Tachylectin 2 domain-containing protein" evidence="1">
    <location>
        <begin position="28"/>
        <end position="619"/>
    </location>
</feature>
<gene>
    <name evidence="3" type="ORF">FKR81_27150</name>
</gene>
<dbReference type="EMBL" id="VOBR01000019">
    <property type="protein sequence ID" value="TWP48609.1"/>
    <property type="molecule type" value="Genomic_DNA"/>
</dbReference>
<protein>
    <recommendedName>
        <fullName evidence="2">Tachylectin 2 domain-containing protein</fullName>
    </recommendedName>
</protein>
<dbReference type="SUPFAM" id="SSF89372">
    <property type="entry name" value="Fucose-specific lectin"/>
    <property type="match status" value="1"/>
</dbReference>
<dbReference type="InterPro" id="IPR036813">
    <property type="entry name" value="Tachylectin2_sf"/>
</dbReference>
<name>A0A563EMY2_9PSEU</name>
<dbReference type="OrthoDB" id="3660483at2"/>
<organism evidence="3 4">
    <name type="scientific">Lentzea tibetensis</name>
    <dbReference type="NCBI Taxonomy" id="2591470"/>
    <lineage>
        <taxon>Bacteria</taxon>
        <taxon>Bacillati</taxon>
        <taxon>Actinomycetota</taxon>
        <taxon>Actinomycetes</taxon>
        <taxon>Pseudonocardiales</taxon>
        <taxon>Pseudonocardiaceae</taxon>
        <taxon>Lentzea</taxon>
    </lineage>
</organism>
<dbReference type="AlphaFoldDB" id="A0A563EMY2"/>
<dbReference type="SUPFAM" id="SSF50934">
    <property type="entry name" value="Tachylectin-2"/>
    <property type="match status" value="1"/>
</dbReference>
<keyword evidence="1" id="KW-0732">Signal</keyword>
<evidence type="ECO:0000256" key="1">
    <source>
        <dbReference type="SAM" id="SignalP"/>
    </source>
</evidence>
<dbReference type="InterPro" id="IPR023294">
    <property type="entry name" value="Tachylectin2"/>
</dbReference>
<keyword evidence="4" id="KW-1185">Reference proteome</keyword>
<feature type="signal peptide" evidence="1">
    <location>
        <begin position="1"/>
        <end position="27"/>
    </location>
</feature>
<evidence type="ECO:0000313" key="3">
    <source>
        <dbReference type="EMBL" id="TWP48609.1"/>
    </source>
</evidence>
<evidence type="ECO:0000259" key="2">
    <source>
        <dbReference type="Pfam" id="PF14517"/>
    </source>
</evidence>
<sequence>MSRQNVAYRTVLRGTMRKLGAAGSALAVISLSASLAVVTSSPAAADQEVRCESKARIFTVQPNGNLWLYEHANPAAGGYAWAGARHIGTDWAGGRTLAGQFGYVYSITASGDVRRFRWNGDGWDRGGAYDVIGRGWGRFATAEHRNKITVDSLGDFYSIDDQGRLSRSFVVGNELRSEVIAQGWGGYNLIAASGPGTIYARANSYLDRFRYHRDSNRLYEAVQSDTPGWPSYSKLAGAGGGIFFGVNWVHDDLNWQRDTSGNDDTHTYPPGNVAGSGWAKDIDTVVAPDTCTRVPERGPSTPSNGITSNAPSAIVESGGKLRIAHRQDNGTIRFLTEDAEGSWSSRAVGEGQYVMDISALPVNGGVQITAEHLDGARAFTVGDNGVVSPATELGGRANELPVVTQVGYSYFSAEGDLWYRYGEGPWRRKDTNIGNWGLTAITRADGVVVLVVNDRTTTEPVMFTDDHGRLSDAQPLNGPAGLDPALSLDADGTVRVTYTDVVEKTLVTRRIGGSGSQEWTTVAGPDPSYGNAAAAAAGPDGRVDIVRRASGGQVVVSTQLEPNGTAFGPWVPVGGGYSSAPAIVRSVATGQLVITFRDSANASHVYKRTASGYVGGKVG</sequence>
<proteinExistence type="predicted"/>
<reference evidence="3 4" key="1">
    <citation type="submission" date="2019-07" db="EMBL/GenBank/DDBJ databases">
        <title>Lentzea xizangensis sp. nov., isolated from Qinghai-Tibetan Plateau Soils.</title>
        <authorList>
            <person name="Huang J."/>
        </authorList>
    </citation>
    <scope>NUCLEOTIDE SEQUENCE [LARGE SCALE GENOMIC DNA]</scope>
    <source>
        <strain evidence="3 4">FXJ1.1311</strain>
    </source>
</reference>